<keyword evidence="8" id="KW-1185">Reference proteome</keyword>
<dbReference type="InterPro" id="IPR019293">
    <property type="entry name" value="ThiN"/>
</dbReference>
<dbReference type="GO" id="GO:0005829">
    <property type="term" value="C:cytosol"/>
    <property type="evidence" value="ECO:0007669"/>
    <property type="project" value="TreeGrafter"/>
</dbReference>
<dbReference type="SUPFAM" id="SSF53613">
    <property type="entry name" value="Ribokinase-like"/>
    <property type="match status" value="1"/>
</dbReference>
<organism evidence="7 8">
    <name type="scientific">Staphylothermus hellenicus (strain DSM 12710 / JCM 10830 / BK20S6-10-b1 / P8)</name>
    <dbReference type="NCBI Taxonomy" id="591019"/>
    <lineage>
        <taxon>Archaea</taxon>
        <taxon>Thermoproteota</taxon>
        <taxon>Thermoprotei</taxon>
        <taxon>Desulfurococcales</taxon>
        <taxon>Desulfurococcaceae</taxon>
        <taxon>Staphylothermus</taxon>
    </lineage>
</organism>
<dbReference type="GO" id="GO:0008972">
    <property type="term" value="F:phosphomethylpyrimidine kinase activity"/>
    <property type="evidence" value="ECO:0007669"/>
    <property type="project" value="InterPro"/>
</dbReference>
<evidence type="ECO:0000256" key="3">
    <source>
        <dbReference type="ARBA" id="ARBA00022777"/>
    </source>
</evidence>
<evidence type="ECO:0000256" key="1">
    <source>
        <dbReference type="ARBA" id="ARBA00022679"/>
    </source>
</evidence>
<protein>
    <submittedName>
        <fullName evidence="7">Phosphomethylpyrimidine kinase</fullName>
    </submittedName>
</protein>
<proteinExistence type="predicted"/>
<dbReference type="InterPro" id="IPR029056">
    <property type="entry name" value="Ribokinase-like"/>
</dbReference>
<dbReference type="PANTHER" id="PTHR20858">
    <property type="entry name" value="PHOSPHOMETHYLPYRIMIDINE KINASE"/>
    <property type="match status" value="1"/>
</dbReference>
<dbReference type="Pfam" id="PF10120">
    <property type="entry name" value="ThiN"/>
    <property type="match status" value="1"/>
</dbReference>
<keyword evidence="3 7" id="KW-0418">Kinase</keyword>
<dbReference type="HOGENOM" id="CLU_035788_0_0_2"/>
<evidence type="ECO:0000313" key="8">
    <source>
        <dbReference type="Proteomes" id="UP000002573"/>
    </source>
</evidence>
<dbReference type="GO" id="GO:0009228">
    <property type="term" value="P:thiamine biosynthetic process"/>
    <property type="evidence" value="ECO:0007669"/>
    <property type="project" value="InterPro"/>
</dbReference>
<dbReference type="InterPro" id="IPR004399">
    <property type="entry name" value="HMP/HMP-P_kinase_dom"/>
</dbReference>
<keyword evidence="2" id="KW-0547">Nucleotide-binding</keyword>
<dbReference type="GeneID" id="9234056"/>
<evidence type="ECO:0000313" key="7">
    <source>
        <dbReference type="EMBL" id="ADI31883.1"/>
    </source>
</evidence>
<keyword evidence="1" id="KW-0808">Transferase</keyword>
<dbReference type="InterPro" id="IPR013749">
    <property type="entry name" value="PM/HMP-P_kinase-1"/>
</dbReference>
<dbReference type="GO" id="GO:0005524">
    <property type="term" value="F:ATP binding"/>
    <property type="evidence" value="ECO:0007669"/>
    <property type="project" value="UniProtKB-KW"/>
</dbReference>
<dbReference type="RefSeq" id="WP_013143081.1">
    <property type="nucleotide sequence ID" value="NC_014205.1"/>
</dbReference>
<sequence>MRKKLYPIAITIAGSDSGGGAGIEADLKTFAALGVHGVVAITSVTAQNTYQVTGIHDLPPEMVARQIVTVWEDMGIDAGKTGMLSNSEIIRVVAETVSKLGFPLVVDPVMIAKSGAPLLKPEAMSTLIKYMVPIATVITPNRYEAEKITGMKINNIEDARKAAKYIVEELGATAAIVKGGHIGVGDESIDIMYYNSKFYEFRAPRITGGCTHGTGCSFSAAIAAELAKGKDIVEAVKTAKKFITMAIKYGVKIGKGACPVNPMAWIEIPALKYHAVESVKEALQIIIENQKLFNKYIPETGSNLVMAIDPRYAETINDVAGVKGRIVRYGDRVKIVGPVEFGASSHMARLVLTAMKYDPSIRSAMNLKYDEKLVEKAVKKGYFVVYIDRRTEPEEVRRVEGRSIPWIMETAFKKKGRIPDIIYDTGDVGKEAMIRVLGRSPGEVVIKALSIIQE</sequence>
<reference evidence="7 8" key="2">
    <citation type="journal article" date="2011" name="Stand. Genomic Sci.">
        <title>Complete genome sequence of Staphylothermus hellenicus P8.</title>
        <authorList>
            <person name="Anderson I."/>
            <person name="Wirth R."/>
            <person name="Lucas S."/>
            <person name="Copeland A."/>
            <person name="Lapidus A."/>
            <person name="Cheng J.F."/>
            <person name="Goodwin L."/>
            <person name="Pitluck S."/>
            <person name="Davenport K."/>
            <person name="Detter J.C."/>
            <person name="Han C."/>
            <person name="Tapia R."/>
            <person name="Land M."/>
            <person name="Hauser L."/>
            <person name="Pati A."/>
            <person name="Mikhailova N."/>
            <person name="Woyke T."/>
            <person name="Klenk H.P."/>
            <person name="Kyrpides N."/>
            <person name="Ivanova N."/>
        </authorList>
    </citation>
    <scope>NUCLEOTIDE SEQUENCE [LARGE SCALE GENOMIC DNA]</scope>
    <source>
        <strain evidence="8">DSM 12710 / JCM 10830 / BK20S6-10-b1 / P8</strain>
    </source>
</reference>
<dbReference type="STRING" id="591019.Shell_0767"/>
<dbReference type="NCBIfam" id="NF006346">
    <property type="entry name" value="PRK08573.1"/>
    <property type="match status" value="1"/>
</dbReference>
<dbReference type="PANTHER" id="PTHR20858:SF17">
    <property type="entry name" value="HYDROXYMETHYLPYRIMIDINE_PHOSPHOMETHYLPYRIMIDINE KINASE THI20-RELATED"/>
    <property type="match status" value="1"/>
</dbReference>
<dbReference type="Pfam" id="PF08543">
    <property type="entry name" value="Phos_pyr_kin"/>
    <property type="match status" value="1"/>
</dbReference>
<dbReference type="FunFam" id="3.40.1190.20:FF:000003">
    <property type="entry name" value="Phosphomethylpyrimidine kinase ThiD"/>
    <property type="match status" value="1"/>
</dbReference>
<feature type="domain" description="Pyridoxamine kinase/Phosphomethylpyrimidine kinase" evidence="5">
    <location>
        <begin position="16"/>
        <end position="261"/>
    </location>
</feature>
<name>D7D7Y7_STAHD</name>
<dbReference type="GO" id="GO:0008902">
    <property type="term" value="F:hydroxymethylpyrimidine kinase activity"/>
    <property type="evidence" value="ECO:0007669"/>
    <property type="project" value="TreeGrafter"/>
</dbReference>
<evidence type="ECO:0000256" key="4">
    <source>
        <dbReference type="ARBA" id="ARBA00022840"/>
    </source>
</evidence>
<dbReference type="eggNOG" id="arCOG00020">
    <property type="taxonomic scope" value="Archaea"/>
</dbReference>
<accession>D7D7Y7</accession>
<dbReference type="Gene3D" id="3.40.225.10">
    <property type="entry name" value="Class II aldolase/adducin N-terminal domain"/>
    <property type="match status" value="1"/>
</dbReference>
<reference evidence="8" key="1">
    <citation type="submission" date="2010-05" db="EMBL/GenBank/DDBJ databases">
        <title>Complete sequence of Staphylothermus hellenicus DSM 12710.</title>
        <authorList>
            <consortium name="US DOE Joint Genome Institute"/>
            <person name="Lucas S."/>
            <person name="Copeland A."/>
            <person name="Lapidus A."/>
            <person name="Cheng J.-F."/>
            <person name="Bruce D."/>
            <person name="Goodwin L."/>
            <person name="Pitluck S."/>
            <person name="Davenport K."/>
            <person name="Detter J.C."/>
            <person name="Han C."/>
            <person name="Tapia R."/>
            <person name="Larimer F."/>
            <person name="Land M."/>
            <person name="Hauser L."/>
            <person name="Kyrpides N."/>
            <person name="Mikhailova N."/>
            <person name="Anderson I.J."/>
            <person name="Woyke T."/>
        </authorList>
    </citation>
    <scope>NUCLEOTIDE SEQUENCE [LARGE SCALE GENOMIC DNA]</scope>
    <source>
        <strain evidence="8">DSM 12710 / JCM 10830 / BK20S6-10-b1 / P8</strain>
    </source>
</reference>
<dbReference type="Gene3D" id="3.40.1190.20">
    <property type="match status" value="1"/>
</dbReference>
<dbReference type="EMBL" id="CP002051">
    <property type="protein sequence ID" value="ADI31883.1"/>
    <property type="molecule type" value="Genomic_DNA"/>
</dbReference>
<evidence type="ECO:0000256" key="2">
    <source>
        <dbReference type="ARBA" id="ARBA00022741"/>
    </source>
</evidence>
<keyword evidence="4" id="KW-0067">ATP-binding</keyword>
<feature type="domain" description="Thiamine-phosphate synthase ThiN" evidence="6">
    <location>
        <begin position="279"/>
        <end position="449"/>
    </location>
</feature>
<dbReference type="SUPFAM" id="SSF53639">
    <property type="entry name" value="AraD/HMP-PK domain-like"/>
    <property type="match status" value="1"/>
</dbReference>
<dbReference type="Proteomes" id="UP000002573">
    <property type="component" value="Chromosome"/>
</dbReference>
<dbReference type="NCBIfam" id="TIGR00097">
    <property type="entry name" value="HMP-P_kinase"/>
    <property type="match status" value="1"/>
</dbReference>
<evidence type="ECO:0000259" key="6">
    <source>
        <dbReference type="Pfam" id="PF10120"/>
    </source>
</evidence>
<dbReference type="InterPro" id="IPR036409">
    <property type="entry name" value="Aldolase_II/adducin_N_sf"/>
</dbReference>
<dbReference type="CDD" id="cd01169">
    <property type="entry name" value="HMPP_kinase"/>
    <property type="match status" value="1"/>
</dbReference>
<dbReference type="AlphaFoldDB" id="D7D7Y7"/>
<gene>
    <name evidence="7" type="ordered locus">Shell_0767</name>
</gene>
<evidence type="ECO:0000259" key="5">
    <source>
        <dbReference type="Pfam" id="PF08543"/>
    </source>
</evidence>
<dbReference type="OrthoDB" id="43786at2157"/>
<dbReference type="KEGG" id="shc:Shell_0767"/>